<dbReference type="EMBL" id="BAAAGX010000014">
    <property type="protein sequence ID" value="GAA0246158.1"/>
    <property type="molecule type" value="Genomic_DNA"/>
</dbReference>
<keyword evidence="2" id="KW-0732">Signal</keyword>
<organism evidence="3 4">
    <name type="scientific">Cryptosporangium japonicum</name>
    <dbReference type="NCBI Taxonomy" id="80872"/>
    <lineage>
        <taxon>Bacteria</taxon>
        <taxon>Bacillati</taxon>
        <taxon>Actinomycetota</taxon>
        <taxon>Actinomycetes</taxon>
        <taxon>Cryptosporangiales</taxon>
        <taxon>Cryptosporangiaceae</taxon>
        <taxon>Cryptosporangium</taxon>
    </lineage>
</organism>
<comment type="caution">
    <text evidence="3">The sequence shown here is derived from an EMBL/GenBank/DDBJ whole genome shotgun (WGS) entry which is preliminary data.</text>
</comment>
<proteinExistence type="predicted"/>
<evidence type="ECO:0000256" key="2">
    <source>
        <dbReference type="SAM" id="SignalP"/>
    </source>
</evidence>
<name>A0ABN0UCQ6_9ACTN</name>
<feature type="compositionally biased region" description="Basic and acidic residues" evidence="1">
    <location>
        <begin position="144"/>
        <end position="157"/>
    </location>
</feature>
<reference evidence="3 4" key="1">
    <citation type="journal article" date="2019" name="Int. J. Syst. Evol. Microbiol.">
        <title>The Global Catalogue of Microorganisms (GCM) 10K type strain sequencing project: providing services to taxonomists for standard genome sequencing and annotation.</title>
        <authorList>
            <consortium name="The Broad Institute Genomics Platform"/>
            <consortium name="The Broad Institute Genome Sequencing Center for Infectious Disease"/>
            <person name="Wu L."/>
            <person name="Ma J."/>
        </authorList>
    </citation>
    <scope>NUCLEOTIDE SEQUENCE [LARGE SCALE GENOMIC DNA]</scope>
    <source>
        <strain evidence="3 4">JCM 10425</strain>
    </source>
</reference>
<feature type="compositionally biased region" description="Basic and acidic residues" evidence="1">
    <location>
        <begin position="59"/>
        <end position="84"/>
    </location>
</feature>
<feature type="compositionally biased region" description="Basic and acidic residues" evidence="1">
    <location>
        <begin position="117"/>
        <end position="133"/>
    </location>
</feature>
<evidence type="ECO:0000313" key="3">
    <source>
        <dbReference type="EMBL" id="GAA0246158.1"/>
    </source>
</evidence>
<dbReference type="Proteomes" id="UP001500967">
    <property type="component" value="Unassembled WGS sequence"/>
</dbReference>
<feature type="compositionally biased region" description="Polar residues" evidence="1">
    <location>
        <begin position="40"/>
        <end position="57"/>
    </location>
</feature>
<accession>A0ABN0UCQ6</accession>
<evidence type="ECO:0000313" key="4">
    <source>
        <dbReference type="Proteomes" id="UP001500967"/>
    </source>
</evidence>
<keyword evidence="4" id="KW-1185">Reference proteome</keyword>
<protein>
    <submittedName>
        <fullName evidence="3">Uncharacterized protein</fullName>
    </submittedName>
</protein>
<feature type="signal peptide" evidence="2">
    <location>
        <begin position="1"/>
        <end position="22"/>
    </location>
</feature>
<evidence type="ECO:0000256" key="1">
    <source>
        <dbReference type="SAM" id="MobiDB-lite"/>
    </source>
</evidence>
<sequence length="157" mass="15348">MKATFVALGVVAVLAAAAPAVAGVTGNSALSREVAVKTAPSPSATSHGPTARPSASASADDKGGLRQRDDKGHRTAEPGDDRGTHTSGTHTSGTHTSGTHTSGTRPSGTHSSSTEAGDDHGGRRNRGGDDDNSGKGSGNSGKGSGDRGGSDDGPNHD</sequence>
<gene>
    <name evidence="3" type="ORF">GCM10009539_34400</name>
</gene>
<dbReference type="RefSeq" id="WP_344649839.1">
    <property type="nucleotide sequence ID" value="NZ_BAAAGX010000014.1"/>
</dbReference>
<feature type="compositionally biased region" description="Low complexity" evidence="1">
    <location>
        <begin position="85"/>
        <end position="114"/>
    </location>
</feature>
<feature type="chain" id="PRO_5045632114" evidence="2">
    <location>
        <begin position="23"/>
        <end position="157"/>
    </location>
</feature>
<feature type="region of interest" description="Disordered" evidence="1">
    <location>
        <begin position="35"/>
        <end position="157"/>
    </location>
</feature>